<dbReference type="AlphaFoldDB" id="D1CAP5"/>
<dbReference type="PANTHER" id="PTHR42678">
    <property type="entry name" value="AMIDASE"/>
    <property type="match status" value="1"/>
</dbReference>
<dbReference type="InParanoid" id="D1CAP5"/>
<dbReference type="InterPro" id="IPR036928">
    <property type="entry name" value="AS_sf"/>
</dbReference>
<dbReference type="Gene3D" id="3.90.1300.10">
    <property type="entry name" value="Amidase signature (AS) domain"/>
    <property type="match status" value="1"/>
</dbReference>
<dbReference type="Proteomes" id="UP000002027">
    <property type="component" value="Chromosome 2"/>
</dbReference>
<gene>
    <name evidence="2" type="ordered locus">Sthe_3489</name>
</gene>
<dbReference type="EC" id="3.5.1.4" evidence="2"/>
<dbReference type="OrthoDB" id="9811471at2"/>
<evidence type="ECO:0000259" key="1">
    <source>
        <dbReference type="Pfam" id="PF01425"/>
    </source>
</evidence>
<dbReference type="EMBL" id="CP001824">
    <property type="protein sequence ID" value="ACZ40888.1"/>
    <property type="molecule type" value="Genomic_DNA"/>
</dbReference>
<dbReference type="KEGG" id="sti:Sthe_3489"/>
<keyword evidence="3" id="KW-1185">Reference proteome</keyword>
<evidence type="ECO:0000313" key="2">
    <source>
        <dbReference type="EMBL" id="ACZ40888.1"/>
    </source>
</evidence>
<evidence type="ECO:0000313" key="3">
    <source>
        <dbReference type="Proteomes" id="UP000002027"/>
    </source>
</evidence>
<dbReference type="GO" id="GO:0004040">
    <property type="term" value="F:amidase activity"/>
    <property type="evidence" value="ECO:0007669"/>
    <property type="project" value="UniProtKB-EC"/>
</dbReference>
<dbReference type="eggNOG" id="COG0154">
    <property type="taxonomic scope" value="Bacteria"/>
</dbReference>
<dbReference type="InterPro" id="IPR023631">
    <property type="entry name" value="Amidase_dom"/>
</dbReference>
<dbReference type="Pfam" id="PF01425">
    <property type="entry name" value="Amidase"/>
    <property type="match status" value="1"/>
</dbReference>
<dbReference type="STRING" id="479434.Sthe_3489"/>
<accession>D1CAP5</accession>
<proteinExistence type="predicted"/>
<feature type="domain" description="Amidase" evidence="1">
    <location>
        <begin position="30"/>
        <end position="480"/>
    </location>
</feature>
<organism evidence="2 3">
    <name type="scientific">Sphaerobacter thermophilus (strain ATCC 49802 / DSM 20745 / KCCM 41009 / NCIMB 13125 / S 6022)</name>
    <dbReference type="NCBI Taxonomy" id="479434"/>
    <lineage>
        <taxon>Bacteria</taxon>
        <taxon>Pseudomonadati</taxon>
        <taxon>Thermomicrobiota</taxon>
        <taxon>Thermomicrobia</taxon>
        <taxon>Sphaerobacterales</taxon>
        <taxon>Sphaerobacterineae</taxon>
        <taxon>Sphaerobacteraceae</taxon>
        <taxon>Sphaerobacter</taxon>
    </lineage>
</organism>
<reference evidence="2 3" key="2">
    <citation type="journal article" date="2010" name="Stand. Genomic Sci.">
        <title>Complete genome sequence of Desulfohalobium retbaense type strain (HR(100)).</title>
        <authorList>
            <person name="Spring S."/>
            <person name="Nolan M."/>
            <person name="Lapidus A."/>
            <person name="Glavina Del Rio T."/>
            <person name="Copeland A."/>
            <person name="Tice H."/>
            <person name="Cheng J.F."/>
            <person name="Lucas S."/>
            <person name="Land M."/>
            <person name="Chen F."/>
            <person name="Bruce D."/>
            <person name="Goodwin L."/>
            <person name="Pitluck S."/>
            <person name="Ivanova N."/>
            <person name="Mavromatis K."/>
            <person name="Mikhailova N."/>
            <person name="Pati A."/>
            <person name="Chen A."/>
            <person name="Palaniappan K."/>
            <person name="Hauser L."/>
            <person name="Chang Y.J."/>
            <person name="Jeffries C.D."/>
            <person name="Munk C."/>
            <person name="Kiss H."/>
            <person name="Chain P."/>
            <person name="Han C."/>
            <person name="Brettin T."/>
            <person name="Detter J.C."/>
            <person name="Schuler E."/>
            <person name="Goker M."/>
            <person name="Rohde M."/>
            <person name="Bristow J."/>
            <person name="Eisen J.A."/>
            <person name="Markowitz V."/>
            <person name="Hugenholtz P."/>
            <person name="Kyrpides N.C."/>
            <person name="Klenk H.P."/>
        </authorList>
    </citation>
    <scope>NUCLEOTIDE SEQUENCE [LARGE SCALE GENOMIC DNA]</scope>
    <source>
        <strain evidence="3">ATCC 49802 / DSM 20745 / S 6022</strain>
    </source>
</reference>
<reference evidence="3" key="1">
    <citation type="submission" date="2009-11" db="EMBL/GenBank/DDBJ databases">
        <title>The complete chromosome 2 of Sphaerobacter thermophilus DSM 20745.</title>
        <authorList>
            <person name="Lucas S."/>
            <person name="Copeland A."/>
            <person name="Lapidus A."/>
            <person name="Glavina del Rio T."/>
            <person name="Dalin E."/>
            <person name="Tice H."/>
            <person name="Bruce D."/>
            <person name="Goodwin L."/>
            <person name="Pitluck S."/>
            <person name="Kyrpides N."/>
            <person name="Mavromatis K."/>
            <person name="Ivanova N."/>
            <person name="Mikhailova N."/>
            <person name="LaButti K.M."/>
            <person name="Clum A."/>
            <person name="Sun H.I."/>
            <person name="Brettin T."/>
            <person name="Detter J.C."/>
            <person name="Han C."/>
            <person name="Larimer F."/>
            <person name="Land M."/>
            <person name="Hauser L."/>
            <person name="Markowitz V."/>
            <person name="Cheng J.F."/>
            <person name="Hugenholtz P."/>
            <person name="Woyke T."/>
            <person name="Wu D."/>
            <person name="Steenblock K."/>
            <person name="Schneider S."/>
            <person name="Pukall R."/>
            <person name="Goeker M."/>
            <person name="Klenk H.P."/>
            <person name="Eisen J.A."/>
        </authorList>
    </citation>
    <scope>NUCLEOTIDE SEQUENCE [LARGE SCALE GENOMIC DNA]</scope>
    <source>
        <strain evidence="3">ATCC 49802 / DSM 20745 / S 6022</strain>
    </source>
</reference>
<protein>
    <submittedName>
        <fullName evidence="2">Amidase</fullName>
        <ecNumber evidence="2">3.5.1.4</ecNumber>
    </submittedName>
</protein>
<keyword evidence="2" id="KW-0378">Hydrolase</keyword>
<dbReference type="SUPFAM" id="SSF75304">
    <property type="entry name" value="Amidase signature (AS) enzymes"/>
    <property type="match status" value="1"/>
</dbReference>
<name>D1CAP5_SPHTD</name>
<dbReference type="HOGENOM" id="CLU_009600_14_2_0"/>
<sequence length="506" mass="54711">MAAPSFRLQEATIDDIHAAFRSGQLTSRQLVELYLARIDALDKQGPEINAIITVNPHALDEADAADRAFRERGEFIGPLHGVPVLVKDQLETRGLTTTFGSAALKDYVPDSDATIVARLRAAGAVILAKTNLPDFATSWFGFSSSGGETKNPYVLERDPGGSSAGTGAGVAANLGAVGIGEDTGGSIRVPASFDNLVGLRVTTGLISRAGCSPLVEFQDTAGPMTRTVRDAAILLDTLVGYDPSDPYTVAALHERRPANGYAADLTPDALRGARLGVLRDAFGADDDPDSGPVNRVIEQAIADLRRLGAEVIDPVRLPNLQEYIAETSLYLHRSKYDLNRFLAARPTAAMRSVREIYEAGQYHPRQDLFIQIAEEAPEVPEDRADYFRKLAQREVFRRELLKLMADHELDALIFPDVQVLPPLRADLQAGRWPVLSFPTNTLIGSQTDLPGISVPAGFSPDGAPVGIEFLGKPYDEANLLRFAYAFEEETGHRRPPESAPPLPGEP</sequence>
<dbReference type="PANTHER" id="PTHR42678:SF34">
    <property type="entry name" value="OS04G0183300 PROTEIN"/>
    <property type="match status" value="1"/>
</dbReference>
<dbReference type="RefSeq" id="WP_012873923.1">
    <property type="nucleotide sequence ID" value="NC_013524.1"/>
</dbReference>